<protein>
    <recommendedName>
        <fullName evidence="3">DUF4359 domain-containing protein</fullName>
    </recommendedName>
</protein>
<dbReference type="AlphaFoldDB" id="Q117Y6"/>
<accession>Q117Y6</accession>
<dbReference type="OrthoDB" id="573423at2"/>
<dbReference type="eggNOG" id="ENOG5032XF8">
    <property type="taxonomic scope" value="Bacteria"/>
</dbReference>
<name>Q117Y6_TRIEI</name>
<keyword evidence="1" id="KW-0812">Transmembrane</keyword>
<dbReference type="RefSeq" id="WP_011610581.1">
    <property type="nucleotide sequence ID" value="NC_008312.1"/>
</dbReference>
<dbReference type="KEGG" id="ter:Tery_0761"/>
<proteinExistence type="predicted"/>
<keyword evidence="1" id="KW-1133">Transmembrane helix</keyword>
<evidence type="ECO:0000256" key="1">
    <source>
        <dbReference type="SAM" id="Phobius"/>
    </source>
</evidence>
<keyword evidence="1" id="KW-0472">Membrane</keyword>
<evidence type="ECO:0000313" key="2">
    <source>
        <dbReference type="EMBL" id="ABG50188.1"/>
    </source>
</evidence>
<feature type="transmembrane region" description="Helical" evidence="1">
    <location>
        <begin position="15"/>
        <end position="36"/>
    </location>
</feature>
<dbReference type="STRING" id="203124.Tery_0761"/>
<gene>
    <name evidence="2" type="ordered locus">Tery_0761</name>
</gene>
<dbReference type="Pfam" id="PF14271">
    <property type="entry name" value="DUF4359"/>
    <property type="match status" value="1"/>
</dbReference>
<dbReference type="EMBL" id="CP000393">
    <property type="protein sequence ID" value="ABG50188.1"/>
    <property type="molecule type" value="Genomic_DNA"/>
</dbReference>
<organism evidence="2">
    <name type="scientific">Trichodesmium erythraeum (strain IMS101)</name>
    <dbReference type="NCBI Taxonomy" id="203124"/>
    <lineage>
        <taxon>Bacteria</taxon>
        <taxon>Bacillati</taxon>
        <taxon>Cyanobacteriota</taxon>
        <taxon>Cyanophyceae</taxon>
        <taxon>Oscillatoriophycideae</taxon>
        <taxon>Oscillatoriales</taxon>
        <taxon>Microcoleaceae</taxon>
        <taxon>Trichodesmium</taxon>
    </lineage>
</organism>
<dbReference type="HOGENOM" id="CLU_153663_0_0_3"/>
<reference evidence="2" key="1">
    <citation type="submission" date="2006-06" db="EMBL/GenBank/DDBJ databases">
        <title>Complete sequence of Trichodesmium erythraeum IMS101.</title>
        <authorList>
            <consortium name="US DOE Joint Genome Institute"/>
            <person name="Copeland A."/>
            <person name="Lucas S."/>
            <person name="Lapidus A."/>
            <person name="Barry K."/>
            <person name="Detter J.C."/>
            <person name="Glavina del Rio T."/>
            <person name="Hammon N."/>
            <person name="Israni S."/>
            <person name="Dalin E."/>
            <person name="Tice H."/>
            <person name="Pitluck S."/>
            <person name="Kiss H."/>
            <person name="Munk A.C."/>
            <person name="Brettin T."/>
            <person name="Bruce D."/>
            <person name="Han C."/>
            <person name="Tapia R."/>
            <person name="Gilna P."/>
            <person name="Schmutz J."/>
            <person name="Larimer F."/>
            <person name="Land M."/>
            <person name="Hauser L."/>
            <person name="Kyrpides N."/>
            <person name="Kim E."/>
            <person name="Richardson P."/>
        </authorList>
    </citation>
    <scope>NUCLEOTIDE SEQUENCE [LARGE SCALE GENOMIC DNA]</scope>
    <source>
        <strain evidence="2">IMS101</strain>
    </source>
</reference>
<sequence>MLQDKKSNGYTKPPLFWGISKAGAIALTVGATVLGFTNPPRDEYVNYASNKLATQIKESVCKESKVPDFLNDYTESLIKSCEKLIKSQRTTIKELMDNATRRQNLILFSTYTTEFHGNRYHTIGGVGNFLTFPPEKIDKN</sequence>
<evidence type="ECO:0008006" key="3">
    <source>
        <dbReference type="Google" id="ProtNLM"/>
    </source>
</evidence>
<dbReference type="InterPro" id="IPR025578">
    <property type="entry name" value="DUF4359"/>
</dbReference>